<keyword evidence="2" id="KW-1185">Reference proteome</keyword>
<dbReference type="EMBL" id="JACCBD010000001">
    <property type="protein sequence ID" value="NYD25218.1"/>
    <property type="molecule type" value="Genomic_DNA"/>
</dbReference>
<evidence type="ECO:0000313" key="1">
    <source>
        <dbReference type="EMBL" id="NYD25218.1"/>
    </source>
</evidence>
<gene>
    <name evidence="1" type="ORF">BJ960_000021</name>
</gene>
<organism evidence="1 2">
    <name type="scientific">Leucobacter aridicollis</name>
    <dbReference type="NCBI Taxonomy" id="283878"/>
    <lineage>
        <taxon>Bacteria</taxon>
        <taxon>Bacillati</taxon>
        <taxon>Actinomycetota</taxon>
        <taxon>Actinomycetes</taxon>
        <taxon>Micrococcales</taxon>
        <taxon>Microbacteriaceae</taxon>
        <taxon>Leucobacter</taxon>
    </lineage>
</organism>
<name>A0A852R2L8_9MICO</name>
<proteinExistence type="predicted"/>
<dbReference type="Proteomes" id="UP000586095">
    <property type="component" value="Unassembled WGS sequence"/>
</dbReference>
<comment type="caution">
    <text evidence="1">The sequence shown here is derived from an EMBL/GenBank/DDBJ whole genome shotgun (WGS) entry which is preliminary data.</text>
</comment>
<sequence>MTAPMALHIRLFDWAAYDVSTAAPQTANLIETFPGPCAPFHVLVLGPLLYRARRPGPAIGASLRPRAATTTATIT</sequence>
<dbReference type="AlphaFoldDB" id="A0A852R2L8"/>
<reference evidence="1 2" key="1">
    <citation type="submission" date="2020-07" db="EMBL/GenBank/DDBJ databases">
        <title>Sequencing the genomes of 1000 actinobacteria strains.</title>
        <authorList>
            <person name="Klenk H.-P."/>
        </authorList>
    </citation>
    <scope>NUCLEOTIDE SEQUENCE [LARGE SCALE GENOMIC DNA]</scope>
    <source>
        <strain evidence="1 2">DSM 17380</strain>
    </source>
</reference>
<accession>A0A852R2L8</accession>
<evidence type="ECO:0000313" key="2">
    <source>
        <dbReference type="Proteomes" id="UP000586095"/>
    </source>
</evidence>
<protein>
    <submittedName>
        <fullName evidence="1">Uncharacterized protein</fullName>
    </submittedName>
</protein>